<dbReference type="EMBL" id="JEOB01000003">
    <property type="protein sequence ID" value="EXM39154.1"/>
    <property type="molecule type" value="Genomic_DNA"/>
</dbReference>
<dbReference type="Proteomes" id="UP000021369">
    <property type="component" value="Unassembled WGS sequence"/>
</dbReference>
<dbReference type="Gene3D" id="1.10.10.1150">
    <property type="entry name" value="Coenzyme PQQ synthesis protein D (PqqD)"/>
    <property type="match status" value="1"/>
</dbReference>
<sequence length="89" mass="9816">MKLAVEMAVMEIDGEWNAVAVGEDSSKFHGMLRLNDSGAEIIKLLSEETTPENVHKALCKIHPESNVDEIGHMLADFLNKLLKEGLLAE</sequence>
<reference evidence="1 2" key="1">
    <citation type="submission" date="2013-06" db="EMBL/GenBank/DDBJ databases">
        <title>Rumen cellulosomics: divergent fiber-degrading strategies revealed by comparative genome-wide analysis of six Ruminococcal strains.</title>
        <authorList>
            <person name="Dassa B."/>
            <person name="Borovok I."/>
            <person name="Lamed R."/>
            <person name="Flint H."/>
            <person name="Yeoman C.J."/>
            <person name="White B."/>
            <person name="Bayer E.A."/>
        </authorList>
    </citation>
    <scope>NUCLEOTIDE SEQUENCE [LARGE SCALE GENOMIC DNA]</scope>
    <source>
        <strain evidence="1 2">SY3</strain>
    </source>
</reference>
<organism evidence="1 2">
    <name type="scientific">Ruminococcus albus SY3</name>
    <dbReference type="NCBI Taxonomy" id="1341156"/>
    <lineage>
        <taxon>Bacteria</taxon>
        <taxon>Bacillati</taxon>
        <taxon>Bacillota</taxon>
        <taxon>Clostridia</taxon>
        <taxon>Eubacteriales</taxon>
        <taxon>Oscillospiraceae</taxon>
        <taxon>Ruminococcus</taxon>
    </lineage>
</organism>
<evidence type="ECO:0008006" key="3">
    <source>
        <dbReference type="Google" id="ProtNLM"/>
    </source>
</evidence>
<dbReference type="InterPro" id="IPR041881">
    <property type="entry name" value="PqqD_sf"/>
</dbReference>
<dbReference type="RefSeq" id="WP_037288288.1">
    <property type="nucleotide sequence ID" value="NZ_JEOB01000003.1"/>
</dbReference>
<keyword evidence="2" id="KW-1185">Reference proteome</keyword>
<dbReference type="OrthoDB" id="1752996at2"/>
<dbReference type="InterPro" id="IPR008792">
    <property type="entry name" value="PQQD"/>
</dbReference>
<accession>A0A011UEU6</accession>
<dbReference type="PATRIC" id="fig|1341156.4.peg.2244"/>
<dbReference type="Pfam" id="PF05402">
    <property type="entry name" value="PqqD"/>
    <property type="match status" value="1"/>
</dbReference>
<protein>
    <recommendedName>
        <fullName evidence="3">Pyrroloquinoline quinone biosynthesis protein</fullName>
    </recommendedName>
</protein>
<evidence type="ECO:0000313" key="2">
    <source>
        <dbReference type="Proteomes" id="UP000021369"/>
    </source>
</evidence>
<proteinExistence type="predicted"/>
<evidence type="ECO:0000313" key="1">
    <source>
        <dbReference type="EMBL" id="EXM39154.1"/>
    </source>
</evidence>
<comment type="caution">
    <text evidence="1">The sequence shown here is derived from an EMBL/GenBank/DDBJ whole genome shotgun (WGS) entry which is preliminary data.</text>
</comment>
<gene>
    <name evidence="1" type="ORF">RASY3_11510</name>
</gene>
<dbReference type="AlphaFoldDB" id="A0A011UEU6"/>
<name>A0A011UEU6_RUMAL</name>